<keyword evidence="6" id="KW-0812">Transmembrane</keyword>
<evidence type="ECO:0000256" key="6">
    <source>
        <dbReference type="SAM" id="Phobius"/>
    </source>
</evidence>
<dbReference type="SUPFAM" id="SSF56300">
    <property type="entry name" value="Metallo-dependent phosphatases"/>
    <property type="match status" value="1"/>
</dbReference>
<keyword evidence="2" id="KW-0479">Metal-binding</keyword>
<evidence type="ECO:0000313" key="7">
    <source>
        <dbReference type="EMBL" id="VDK43849.1"/>
    </source>
</evidence>
<evidence type="ECO:0000256" key="1">
    <source>
        <dbReference type="ARBA" id="ARBA00001936"/>
    </source>
</evidence>
<feature type="transmembrane region" description="Helical" evidence="6">
    <location>
        <begin position="106"/>
        <end position="129"/>
    </location>
</feature>
<keyword evidence="8" id="KW-1185">Reference proteome</keyword>
<organism evidence="9">
    <name type="scientific">Gongylonema pulchrum</name>
    <dbReference type="NCBI Taxonomy" id="637853"/>
    <lineage>
        <taxon>Eukaryota</taxon>
        <taxon>Metazoa</taxon>
        <taxon>Ecdysozoa</taxon>
        <taxon>Nematoda</taxon>
        <taxon>Chromadorea</taxon>
        <taxon>Rhabditida</taxon>
        <taxon>Spirurina</taxon>
        <taxon>Spiruromorpha</taxon>
        <taxon>Spiruroidea</taxon>
        <taxon>Gongylonematidae</taxon>
        <taxon>Gongylonema</taxon>
    </lineage>
</organism>
<proteinExistence type="predicted"/>
<dbReference type="InterPro" id="IPR033308">
    <property type="entry name" value="PGAP5/Cdc1/Ted1"/>
</dbReference>
<gene>
    <name evidence="7" type="ORF">GPUH_LOCUS4271</name>
</gene>
<dbReference type="InterPro" id="IPR029052">
    <property type="entry name" value="Metallo-depent_PP-like"/>
</dbReference>
<keyword evidence="3" id="KW-0378">Hydrolase</keyword>
<accession>A0A183D6C9</accession>
<dbReference type="PANTHER" id="PTHR13315:SF0">
    <property type="entry name" value="METALLOPHOSPHOESTERASE 1"/>
    <property type="match status" value="1"/>
</dbReference>
<sequence>RSDAACEADYDAAPEPVKSQRFYVGVDCLSNRSSRYVLEQLKPRAIFDGHTHYGCRTWWPEYGTYEWTLSSFSWRNIAQPAFLLATISPDDIRVNKCFLPNEKTVIGIYVITAFVLLLFISYQLCVCILQYRRSYSSYQILSQKFD</sequence>
<evidence type="ECO:0000256" key="4">
    <source>
        <dbReference type="ARBA" id="ARBA00023136"/>
    </source>
</evidence>
<dbReference type="AlphaFoldDB" id="A0A183D6C9"/>
<keyword evidence="5" id="KW-0464">Manganese</keyword>
<evidence type="ECO:0000256" key="3">
    <source>
        <dbReference type="ARBA" id="ARBA00022801"/>
    </source>
</evidence>
<dbReference type="GO" id="GO:0006506">
    <property type="term" value="P:GPI anchor biosynthetic process"/>
    <property type="evidence" value="ECO:0007669"/>
    <property type="project" value="InterPro"/>
</dbReference>
<dbReference type="GO" id="GO:0046872">
    <property type="term" value="F:metal ion binding"/>
    <property type="evidence" value="ECO:0007669"/>
    <property type="project" value="UniProtKB-KW"/>
</dbReference>
<reference evidence="7 8" key="2">
    <citation type="submission" date="2018-11" db="EMBL/GenBank/DDBJ databases">
        <authorList>
            <consortium name="Pathogen Informatics"/>
        </authorList>
    </citation>
    <scope>NUCLEOTIDE SEQUENCE [LARGE SCALE GENOMIC DNA]</scope>
</reference>
<dbReference type="Proteomes" id="UP000271098">
    <property type="component" value="Unassembled WGS sequence"/>
</dbReference>
<dbReference type="PANTHER" id="PTHR13315">
    <property type="entry name" value="METALLO PHOSPHOESTERASE RELATED"/>
    <property type="match status" value="1"/>
</dbReference>
<keyword evidence="6" id="KW-1133">Transmembrane helix</keyword>
<name>A0A183D6C9_9BILA</name>
<comment type="cofactor">
    <cofactor evidence="1">
        <name>Mn(2+)</name>
        <dbReference type="ChEBI" id="CHEBI:29035"/>
    </cofactor>
</comment>
<dbReference type="OrthoDB" id="9984693at2759"/>
<dbReference type="EMBL" id="UYRT01007914">
    <property type="protein sequence ID" value="VDK43849.1"/>
    <property type="molecule type" value="Genomic_DNA"/>
</dbReference>
<dbReference type="WBParaSite" id="GPUH_0000427701-mRNA-1">
    <property type="protein sequence ID" value="GPUH_0000427701-mRNA-1"/>
    <property type="gene ID" value="GPUH_0000427701"/>
</dbReference>
<evidence type="ECO:0000313" key="8">
    <source>
        <dbReference type="Proteomes" id="UP000271098"/>
    </source>
</evidence>
<evidence type="ECO:0000256" key="2">
    <source>
        <dbReference type="ARBA" id="ARBA00022723"/>
    </source>
</evidence>
<dbReference type="GO" id="GO:0016020">
    <property type="term" value="C:membrane"/>
    <property type="evidence" value="ECO:0007669"/>
    <property type="project" value="GOC"/>
</dbReference>
<keyword evidence="4 6" id="KW-0472">Membrane</keyword>
<protein>
    <submittedName>
        <fullName evidence="9">Metallophos domain-containing protein</fullName>
    </submittedName>
</protein>
<evidence type="ECO:0000256" key="5">
    <source>
        <dbReference type="ARBA" id="ARBA00023211"/>
    </source>
</evidence>
<dbReference type="GO" id="GO:0016787">
    <property type="term" value="F:hydrolase activity"/>
    <property type="evidence" value="ECO:0007669"/>
    <property type="project" value="UniProtKB-KW"/>
</dbReference>
<reference evidence="9" key="1">
    <citation type="submission" date="2016-06" db="UniProtKB">
        <authorList>
            <consortium name="WormBaseParasite"/>
        </authorList>
    </citation>
    <scope>IDENTIFICATION</scope>
</reference>
<evidence type="ECO:0000313" key="9">
    <source>
        <dbReference type="WBParaSite" id="GPUH_0000427701-mRNA-1"/>
    </source>
</evidence>